<keyword evidence="2" id="KW-1185">Reference proteome</keyword>
<dbReference type="Proteomes" id="UP000676079">
    <property type="component" value="Chromosome"/>
</dbReference>
<name>A0ABX8BW36_9ACTN</name>
<evidence type="ECO:0000313" key="1">
    <source>
        <dbReference type="EMBL" id="QUX26289.1"/>
    </source>
</evidence>
<organism evidence="1 2">
    <name type="scientific">Nocardiopsis changdeensis</name>
    <dbReference type="NCBI Taxonomy" id="2831969"/>
    <lineage>
        <taxon>Bacteria</taxon>
        <taxon>Bacillati</taxon>
        <taxon>Actinomycetota</taxon>
        <taxon>Actinomycetes</taxon>
        <taxon>Streptosporangiales</taxon>
        <taxon>Nocardiopsidaceae</taxon>
        <taxon>Nocardiopsis</taxon>
    </lineage>
</organism>
<dbReference type="EMBL" id="CP074133">
    <property type="protein sequence ID" value="QUX26289.1"/>
    <property type="molecule type" value="Genomic_DNA"/>
</dbReference>
<evidence type="ECO:0000313" key="2">
    <source>
        <dbReference type="Proteomes" id="UP000676079"/>
    </source>
</evidence>
<sequence length="235" mass="24537">MAVWSCGTHDHDTEQRLVPTRLADRLVVEYTRSGQAVADLTGTLTVASAALQIGRAATPTTTGNNEEPGEESSEKVGWADLAVLHVPAPSERVRPEGASVRARLLFAATVTRPGGIVAVITGLDHTRTGALIDPAPAVVRAAACANLVYLQHVIALTAPICQGGLGTTVPVRGQDDDSGLGWWENDPEVEEVGLPPSVAEAAVTVTSPAHLNISVFRLRRSAHRPDAGRSGEVAA</sequence>
<reference evidence="1 2" key="1">
    <citation type="submission" date="2021-05" db="EMBL/GenBank/DDBJ databases">
        <title>Direct Submission.</title>
        <authorList>
            <person name="Li K."/>
            <person name="Gao J."/>
        </authorList>
    </citation>
    <scope>NUCLEOTIDE SEQUENCE [LARGE SCALE GENOMIC DNA]</scope>
    <source>
        <strain evidence="1 2">Mg02</strain>
    </source>
</reference>
<proteinExistence type="predicted"/>
<accession>A0ABX8BW36</accession>
<protein>
    <submittedName>
        <fullName evidence="1">Uncharacterized protein</fullName>
    </submittedName>
</protein>
<gene>
    <name evidence="1" type="ORF">KGD84_30105</name>
</gene>